<name>A0A814ZCI1_9BILA</name>
<dbReference type="Proteomes" id="UP000663844">
    <property type="component" value="Unassembled WGS sequence"/>
</dbReference>
<evidence type="ECO:0000313" key="6">
    <source>
        <dbReference type="EMBL" id="CAF1242259.1"/>
    </source>
</evidence>
<dbReference type="SUPFAM" id="SSF144232">
    <property type="entry name" value="HIT/MYND zinc finger-like"/>
    <property type="match status" value="1"/>
</dbReference>
<keyword evidence="2 4" id="KW-0863">Zinc-finger</keyword>
<dbReference type="EMBL" id="CAJNOG010000439">
    <property type="protein sequence ID" value="CAF1242259.1"/>
    <property type="molecule type" value="Genomic_DNA"/>
</dbReference>
<dbReference type="Proteomes" id="UP000663845">
    <property type="component" value="Unassembled WGS sequence"/>
</dbReference>
<dbReference type="AlphaFoldDB" id="A0A814ZCI1"/>
<accession>A0A814ZCI1</accession>
<evidence type="ECO:0000313" key="8">
    <source>
        <dbReference type="Proteomes" id="UP000663845"/>
    </source>
</evidence>
<dbReference type="GO" id="GO:0008270">
    <property type="term" value="F:zinc ion binding"/>
    <property type="evidence" value="ECO:0007669"/>
    <property type="project" value="UniProtKB-KW"/>
</dbReference>
<dbReference type="EMBL" id="CAJOAZ010003365">
    <property type="protein sequence ID" value="CAF4002978.1"/>
    <property type="molecule type" value="Genomic_DNA"/>
</dbReference>
<evidence type="ECO:0000256" key="1">
    <source>
        <dbReference type="ARBA" id="ARBA00022723"/>
    </source>
</evidence>
<evidence type="ECO:0000259" key="5">
    <source>
        <dbReference type="PROSITE" id="PS50865"/>
    </source>
</evidence>
<evidence type="ECO:0000256" key="4">
    <source>
        <dbReference type="PROSITE-ProRule" id="PRU00134"/>
    </source>
</evidence>
<keyword evidence="3" id="KW-0862">Zinc</keyword>
<reference evidence="6" key="1">
    <citation type="submission" date="2021-02" db="EMBL/GenBank/DDBJ databases">
        <authorList>
            <person name="Nowell W R."/>
        </authorList>
    </citation>
    <scope>NUCLEOTIDE SEQUENCE</scope>
</reference>
<dbReference type="InterPro" id="IPR002893">
    <property type="entry name" value="Znf_MYND"/>
</dbReference>
<sequence>MFGLWTREKHVPVKPCSCGYGDSETIITPNDRQPAFDYCPNINKLDNHVDCPSFDAVCHEDEPCKPYWGLIRGSFKQIRRWCLMGEIEEVNYFIRPKITIRTRFDEKVTVHFYLEEDDNPLTFSFNDALVGHTILIMYAEKHDFADMSTGVRQEEGDLVVIFKCSMQTLIKTFGSMMASPACFQCEVEQSSPTQNSLLEKKENLISGDLSSHVNQDSQPMSASSSLKKCARCGIAWYCSKVCQTQHWKDNHKKLCSSMKYLQLLRELDFTSSSVISKKDCQPFSFAV</sequence>
<evidence type="ECO:0000313" key="7">
    <source>
        <dbReference type="EMBL" id="CAF4002978.1"/>
    </source>
</evidence>
<comment type="caution">
    <text evidence="6">The sequence shown here is derived from an EMBL/GenBank/DDBJ whole genome shotgun (WGS) entry which is preliminary data.</text>
</comment>
<evidence type="ECO:0000256" key="2">
    <source>
        <dbReference type="ARBA" id="ARBA00022771"/>
    </source>
</evidence>
<feature type="domain" description="MYND-type" evidence="5">
    <location>
        <begin position="182"/>
        <end position="255"/>
    </location>
</feature>
<evidence type="ECO:0000256" key="3">
    <source>
        <dbReference type="ARBA" id="ARBA00022833"/>
    </source>
</evidence>
<gene>
    <name evidence="6" type="ORF">JYZ213_LOCUS29139</name>
    <name evidence="7" type="ORF">OXD698_LOCUS29633</name>
</gene>
<organism evidence="6 8">
    <name type="scientific">Adineta steineri</name>
    <dbReference type="NCBI Taxonomy" id="433720"/>
    <lineage>
        <taxon>Eukaryota</taxon>
        <taxon>Metazoa</taxon>
        <taxon>Spiralia</taxon>
        <taxon>Gnathifera</taxon>
        <taxon>Rotifera</taxon>
        <taxon>Eurotatoria</taxon>
        <taxon>Bdelloidea</taxon>
        <taxon>Adinetida</taxon>
        <taxon>Adinetidae</taxon>
        <taxon>Adineta</taxon>
    </lineage>
</organism>
<keyword evidence="1" id="KW-0479">Metal-binding</keyword>
<dbReference type="PROSITE" id="PS50865">
    <property type="entry name" value="ZF_MYND_2"/>
    <property type="match status" value="1"/>
</dbReference>
<dbReference type="Pfam" id="PF01753">
    <property type="entry name" value="zf-MYND"/>
    <property type="match status" value="1"/>
</dbReference>
<proteinExistence type="predicted"/>
<dbReference type="Gene3D" id="6.10.140.2220">
    <property type="match status" value="1"/>
</dbReference>
<protein>
    <recommendedName>
        <fullName evidence="5">MYND-type domain-containing protein</fullName>
    </recommendedName>
</protein>